<dbReference type="InterPro" id="IPR036782">
    <property type="entry name" value="NE0471-like_N"/>
</dbReference>
<evidence type="ECO:0000313" key="1">
    <source>
        <dbReference type="EMBL" id="BCZ49002.1"/>
    </source>
</evidence>
<proteinExistence type="predicted"/>
<name>A0ABM7TAL3_9CLOT</name>
<protein>
    <recommendedName>
        <fullName evidence="3">DUF2442 domain-containing protein</fullName>
    </recommendedName>
</protein>
<sequence>MKFLLVSIVLDSQKFFIIKKHVDPNDDYTLLLKFSNGEVRTYDMKDSLFGVFEILKDVNKFKEVFINEHGNIAWDRDNSIDSNIHWNNRIDICKDAILLESKLVI</sequence>
<accession>A0ABM7TAL3</accession>
<dbReference type="Proteomes" id="UP000824633">
    <property type="component" value="Chromosome"/>
</dbReference>
<reference evidence="2" key="1">
    <citation type="submission" date="2021-07" db="EMBL/GenBank/DDBJ databases">
        <title>Complete genome sequencing of a Clostridium isolate.</title>
        <authorList>
            <person name="Ueki A."/>
            <person name="Tonouchi A."/>
        </authorList>
    </citation>
    <scope>NUCLEOTIDE SEQUENCE [LARGE SCALE GENOMIC DNA]</scope>
    <source>
        <strain evidence="2">C5S11</strain>
    </source>
</reference>
<evidence type="ECO:0000313" key="2">
    <source>
        <dbReference type="Proteomes" id="UP000824633"/>
    </source>
</evidence>
<dbReference type="InterPro" id="IPR018841">
    <property type="entry name" value="DUF2442"/>
</dbReference>
<dbReference type="Gene3D" id="3.30.2020.10">
    <property type="entry name" value="NE0471-like N-terminal domain"/>
    <property type="match status" value="1"/>
</dbReference>
<evidence type="ECO:0008006" key="3">
    <source>
        <dbReference type="Google" id="ProtNLM"/>
    </source>
</evidence>
<organism evidence="1 2">
    <name type="scientific">Clostridium gelidum</name>
    <dbReference type="NCBI Taxonomy" id="704125"/>
    <lineage>
        <taxon>Bacteria</taxon>
        <taxon>Bacillati</taxon>
        <taxon>Bacillota</taxon>
        <taxon>Clostridia</taxon>
        <taxon>Eubacteriales</taxon>
        <taxon>Clostridiaceae</taxon>
        <taxon>Clostridium</taxon>
    </lineage>
</organism>
<dbReference type="EMBL" id="AP024849">
    <property type="protein sequence ID" value="BCZ49002.1"/>
    <property type="molecule type" value="Genomic_DNA"/>
</dbReference>
<gene>
    <name evidence="1" type="ORF">psyc5s11_50690</name>
</gene>
<dbReference type="RefSeq" id="WP_224035217.1">
    <property type="nucleotide sequence ID" value="NZ_AP024849.1"/>
</dbReference>
<dbReference type="SUPFAM" id="SSF143880">
    <property type="entry name" value="NE0471 N-terminal domain-like"/>
    <property type="match status" value="1"/>
</dbReference>
<dbReference type="Pfam" id="PF10387">
    <property type="entry name" value="DUF2442"/>
    <property type="match status" value="1"/>
</dbReference>
<keyword evidence="2" id="KW-1185">Reference proteome</keyword>